<feature type="domain" description="Glycosyltransferase 2-like" evidence="1">
    <location>
        <begin position="28"/>
        <end position="116"/>
    </location>
</feature>
<name>A0A8J3BJH2_9FLAO</name>
<evidence type="ECO:0000313" key="3">
    <source>
        <dbReference type="Proteomes" id="UP000612329"/>
    </source>
</evidence>
<dbReference type="RefSeq" id="WP_188652566.1">
    <property type="nucleotide sequence ID" value="NZ_BMNR01000004.1"/>
</dbReference>
<dbReference type="EMBL" id="BMNR01000004">
    <property type="protein sequence ID" value="GGK25566.1"/>
    <property type="molecule type" value="Genomic_DNA"/>
</dbReference>
<keyword evidence="3" id="KW-1185">Reference proteome</keyword>
<reference evidence="2" key="2">
    <citation type="submission" date="2020-09" db="EMBL/GenBank/DDBJ databases">
        <authorList>
            <person name="Sun Q."/>
            <person name="Ohkuma M."/>
        </authorList>
    </citation>
    <scope>NUCLEOTIDE SEQUENCE</scope>
    <source>
        <strain evidence="2">JCM 12862</strain>
    </source>
</reference>
<dbReference type="Gene3D" id="3.90.550.10">
    <property type="entry name" value="Spore Coat Polysaccharide Biosynthesis Protein SpsA, Chain A"/>
    <property type="match status" value="1"/>
</dbReference>
<evidence type="ECO:0000313" key="2">
    <source>
        <dbReference type="EMBL" id="GGK25566.1"/>
    </source>
</evidence>
<protein>
    <recommendedName>
        <fullName evidence="1">Glycosyltransferase 2-like domain-containing protein</fullName>
    </recommendedName>
</protein>
<gene>
    <name evidence="2" type="ORF">GCM10007962_19820</name>
</gene>
<sequence length="281" mass="32239">MVNLENKGFPVEILISTMYRTSLSFLHDMFPNGKYSNYKILIVNQTSEKELLISNENNVRVINSFERGLARSRNQAIQNAESDFCLFSDDDVTYFEGFDSVIENAFKKHPDAHIITYQMVNESGMLYSVYPDVIVHNRKTVSTVNSVVISFDRKKILASSVFFNEIFGLGSIFETADEYVFLRSALRKNLNVFFEPKTILKHPDFSSGKAVGSNKIVFARSAVFYKYNGAITYFKLIWHLLLLIKNNDLGINQFFEKYQQGLKGIGKYKSILKMGLETRQS</sequence>
<accession>A0A8J3BJH2</accession>
<comment type="caution">
    <text evidence="2">The sequence shown here is derived from an EMBL/GenBank/DDBJ whole genome shotgun (WGS) entry which is preliminary data.</text>
</comment>
<dbReference type="InterPro" id="IPR001173">
    <property type="entry name" value="Glyco_trans_2-like"/>
</dbReference>
<organism evidence="2 3">
    <name type="scientific">Yeosuana aromativorans</name>
    <dbReference type="NCBI Taxonomy" id="288019"/>
    <lineage>
        <taxon>Bacteria</taxon>
        <taxon>Pseudomonadati</taxon>
        <taxon>Bacteroidota</taxon>
        <taxon>Flavobacteriia</taxon>
        <taxon>Flavobacteriales</taxon>
        <taxon>Flavobacteriaceae</taxon>
        <taxon>Yeosuana</taxon>
    </lineage>
</organism>
<dbReference type="SUPFAM" id="SSF53448">
    <property type="entry name" value="Nucleotide-diphospho-sugar transferases"/>
    <property type="match status" value="1"/>
</dbReference>
<dbReference type="AlphaFoldDB" id="A0A8J3BJH2"/>
<dbReference type="CDD" id="cd00761">
    <property type="entry name" value="Glyco_tranf_GTA_type"/>
    <property type="match status" value="1"/>
</dbReference>
<reference evidence="2" key="1">
    <citation type="journal article" date="2014" name="Int. J. Syst. Evol. Microbiol.">
        <title>Complete genome sequence of Corynebacterium casei LMG S-19264T (=DSM 44701T), isolated from a smear-ripened cheese.</title>
        <authorList>
            <consortium name="US DOE Joint Genome Institute (JGI-PGF)"/>
            <person name="Walter F."/>
            <person name="Albersmeier A."/>
            <person name="Kalinowski J."/>
            <person name="Ruckert C."/>
        </authorList>
    </citation>
    <scope>NUCLEOTIDE SEQUENCE</scope>
    <source>
        <strain evidence="2">JCM 12862</strain>
    </source>
</reference>
<proteinExistence type="predicted"/>
<evidence type="ECO:0000259" key="1">
    <source>
        <dbReference type="Pfam" id="PF00535"/>
    </source>
</evidence>
<dbReference type="Pfam" id="PF00535">
    <property type="entry name" value="Glycos_transf_2"/>
    <property type="match status" value="1"/>
</dbReference>
<dbReference type="InterPro" id="IPR029044">
    <property type="entry name" value="Nucleotide-diphossugar_trans"/>
</dbReference>
<dbReference type="Proteomes" id="UP000612329">
    <property type="component" value="Unassembled WGS sequence"/>
</dbReference>